<evidence type="ECO:0000256" key="3">
    <source>
        <dbReference type="ARBA" id="ARBA00022729"/>
    </source>
</evidence>
<dbReference type="InterPro" id="IPR008972">
    <property type="entry name" value="Cupredoxin"/>
</dbReference>
<evidence type="ECO:0000256" key="6">
    <source>
        <dbReference type="ARBA" id="ARBA00023180"/>
    </source>
</evidence>
<evidence type="ECO:0000256" key="5">
    <source>
        <dbReference type="ARBA" id="ARBA00023157"/>
    </source>
</evidence>
<dbReference type="EMBL" id="LR862136">
    <property type="protein sequence ID" value="CAD1843207.1"/>
    <property type="molecule type" value="Genomic_DNA"/>
</dbReference>
<name>A0A6V7QJX6_ANACO</name>
<dbReference type="InterPro" id="IPR003245">
    <property type="entry name" value="Phytocyanin_dom"/>
</dbReference>
<keyword evidence="7" id="KW-0449">Lipoprotein</keyword>
<dbReference type="GO" id="GO:0012505">
    <property type="term" value="C:endomembrane system"/>
    <property type="evidence" value="ECO:0007669"/>
    <property type="project" value="UniProtKB-SubCell"/>
</dbReference>
<gene>
    <name evidence="11" type="ORF">CB5_LOCUS26418</name>
</gene>
<evidence type="ECO:0000256" key="8">
    <source>
        <dbReference type="ARBA" id="ARBA00035011"/>
    </source>
</evidence>
<protein>
    <recommendedName>
        <fullName evidence="10">Phytocyanin domain-containing protein</fullName>
    </recommendedName>
</protein>
<dbReference type="GO" id="GO:0005886">
    <property type="term" value="C:plasma membrane"/>
    <property type="evidence" value="ECO:0007669"/>
    <property type="project" value="TreeGrafter"/>
</dbReference>
<keyword evidence="2" id="KW-0336">GPI-anchor</keyword>
<dbReference type="Gene3D" id="2.60.40.420">
    <property type="entry name" value="Cupredoxins - blue copper proteins"/>
    <property type="match status" value="1"/>
</dbReference>
<dbReference type="SUPFAM" id="SSF49503">
    <property type="entry name" value="Cupredoxins"/>
    <property type="match status" value="1"/>
</dbReference>
<evidence type="ECO:0000259" key="10">
    <source>
        <dbReference type="PROSITE" id="PS51485"/>
    </source>
</evidence>
<dbReference type="InterPro" id="IPR039391">
    <property type="entry name" value="Phytocyanin-like"/>
</dbReference>
<dbReference type="PANTHER" id="PTHR33021:SF234">
    <property type="entry name" value="EARLY NODULIN-LIKE PROTEIN 7"/>
    <property type="match status" value="1"/>
</dbReference>
<dbReference type="GO" id="GO:0098552">
    <property type="term" value="C:side of membrane"/>
    <property type="evidence" value="ECO:0007669"/>
    <property type="project" value="UniProtKB-KW"/>
</dbReference>
<feature type="domain" description="Phytocyanin" evidence="10">
    <location>
        <begin position="29"/>
        <end position="131"/>
    </location>
</feature>
<reference evidence="11" key="1">
    <citation type="submission" date="2020-07" db="EMBL/GenBank/DDBJ databases">
        <authorList>
            <person name="Lin J."/>
        </authorList>
    </citation>
    <scope>NUCLEOTIDE SEQUENCE</scope>
</reference>
<keyword evidence="3" id="KW-0732">Signal</keyword>
<evidence type="ECO:0000256" key="1">
    <source>
        <dbReference type="ARBA" id="ARBA00004589"/>
    </source>
</evidence>
<dbReference type="AlphaFoldDB" id="A0A6V7QJX6"/>
<evidence type="ECO:0000256" key="7">
    <source>
        <dbReference type="ARBA" id="ARBA00023288"/>
    </source>
</evidence>
<evidence type="ECO:0000313" key="11">
    <source>
        <dbReference type="EMBL" id="CAD1843207.1"/>
    </source>
</evidence>
<sequence length="182" mass="19901">MASPYFGRRVIVLVAIVAASSGILAATANRYKVGDAAGWRLPDDNNIDMYKNWASKITFHVGDSLLFTYQNDSVVRVDKRGYYHCNESGRGSMFKDGNTLFVLDEPGFCYFVSGDVDHCRKGQRLMVEVAGQQRPPPLGPPVPVMAGPSPAPLPSAAALWEASSFRSLVFLGALLLIEICWD</sequence>
<dbReference type="PANTHER" id="PTHR33021">
    <property type="entry name" value="BLUE COPPER PROTEIN"/>
    <property type="match status" value="1"/>
</dbReference>
<dbReference type="Pfam" id="PF02298">
    <property type="entry name" value="Cu_bind_like"/>
    <property type="match status" value="1"/>
</dbReference>
<keyword evidence="4" id="KW-0472">Membrane</keyword>
<dbReference type="FunFam" id="2.60.40.420:FF:000010">
    <property type="entry name" value="Early nodulin-like protein 1"/>
    <property type="match status" value="1"/>
</dbReference>
<proteinExistence type="inferred from homology"/>
<keyword evidence="6" id="KW-0325">Glycoprotein</keyword>
<keyword evidence="5" id="KW-1015">Disulfide bond</keyword>
<organism evidence="11">
    <name type="scientific">Ananas comosus var. bracteatus</name>
    <name type="common">red pineapple</name>
    <dbReference type="NCBI Taxonomy" id="296719"/>
    <lineage>
        <taxon>Eukaryota</taxon>
        <taxon>Viridiplantae</taxon>
        <taxon>Streptophyta</taxon>
        <taxon>Embryophyta</taxon>
        <taxon>Tracheophyta</taxon>
        <taxon>Spermatophyta</taxon>
        <taxon>Magnoliopsida</taxon>
        <taxon>Liliopsida</taxon>
        <taxon>Poales</taxon>
        <taxon>Bromeliaceae</taxon>
        <taxon>Bromelioideae</taxon>
        <taxon>Ananas</taxon>
    </lineage>
</organism>
<accession>A0A6V7QJX6</accession>
<comment type="subcellular location">
    <subcellularLocation>
        <location evidence="9">Endomembrane system</location>
        <topology evidence="9">Lipid-anchor</topology>
    </subcellularLocation>
    <subcellularLocation>
        <location evidence="1">Membrane</location>
        <topology evidence="1">Lipid-anchor</topology>
        <topology evidence="1">GPI-anchor</topology>
    </subcellularLocation>
</comment>
<evidence type="ECO:0000256" key="4">
    <source>
        <dbReference type="ARBA" id="ARBA00023136"/>
    </source>
</evidence>
<dbReference type="GO" id="GO:0009055">
    <property type="term" value="F:electron transfer activity"/>
    <property type="evidence" value="ECO:0007669"/>
    <property type="project" value="InterPro"/>
</dbReference>
<dbReference type="PROSITE" id="PS51485">
    <property type="entry name" value="PHYTOCYANIN"/>
    <property type="match status" value="1"/>
</dbReference>
<comment type="similarity">
    <text evidence="8">Belongs to the early nodulin-like (ENODL) family.</text>
</comment>
<evidence type="ECO:0000256" key="9">
    <source>
        <dbReference type="ARBA" id="ARBA00037868"/>
    </source>
</evidence>
<evidence type="ECO:0000256" key="2">
    <source>
        <dbReference type="ARBA" id="ARBA00022622"/>
    </source>
</evidence>